<reference evidence="2 3" key="1">
    <citation type="journal article" date="2019" name="Int. J. Syst. Evol. Microbiol.">
        <title>The Global Catalogue of Microorganisms (GCM) 10K type strain sequencing project: providing services to taxonomists for standard genome sequencing and annotation.</title>
        <authorList>
            <consortium name="The Broad Institute Genomics Platform"/>
            <consortium name="The Broad Institute Genome Sequencing Center for Infectious Disease"/>
            <person name="Wu L."/>
            <person name="Ma J."/>
        </authorList>
    </citation>
    <scope>NUCLEOTIDE SEQUENCE [LARGE SCALE GENOMIC DNA]</scope>
    <source>
        <strain evidence="2 3">JCM 14283</strain>
    </source>
</reference>
<name>A0ABN2UJC3_9MICO</name>
<accession>A0ABN2UJC3</accession>
<evidence type="ECO:0000256" key="1">
    <source>
        <dbReference type="SAM" id="MobiDB-lite"/>
    </source>
</evidence>
<dbReference type="Proteomes" id="UP001501285">
    <property type="component" value="Unassembled WGS sequence"/>
</dbReference>
<organism evidence="2 3">
    <name type="scientific">Terrabacter terrae</name>
    <dbReference type="NCBI Taxonomy" id="318434"/>
    <lineage>
        <taxon>Bacteria</taxon>
        <taxon>Bacillati</taxon>
        <taxon>Actinomycetota</taxon>
        <taxon>Actinomycetes</taxon>
        <taxon>Micrococcales</taxon>
        <taxon>Intrasporangiaceae</taxon>
        <taxon>Terrabacter</taxon>
    </lineage>
</organism>
<feature type="region of interest" description="Disordered" evidence="1">
    <location>
        <begin position="70"/>
        <end position="95"/>
    </location>
</feature>
<dbReference type="RefSeq" id="WP_343993056.1">
    <property type="nucleotide sequence ID" value="NZ_BAAANB010000021.1"/>
</dbReference>
<evidence type="ECO:0008006" key="4">
    <source>
        <dbReference type="Google" id="ProtNLM"/>
    </source>
</evidence>
<sequence>MANATLPEVITNDDPNAALCTAGGVDHDYRPHTYRSNGRPHTSLRCVWCHVVACGDIDEADPCIEPYHHHGDHRTRSGVTWPKGGCRPTTTEEPA</sequence>
<evidence type="ECO:0000313" key="3">
    <source>
        <dbReference type="Proteomes" id="UP001501285"/>
    </source>
</evidence>
<protein>
    <recommendedName>
        <fullName evidence="4">HNH endonuclease</fullName>
    </recommendedName>
</protein>
<proteinExistence type="predicted"/>
<evidence type="ECO:0000313" key="2">
    <source>
        <dbReference type="EMBL" id="GAA2037442.1"/>
    </source>
</evidence>
<dbReference type="EMBL" id="BAAANB010000021">
    <property type="protein sequence ID" value="GAA2037442.1"/>
    <property type="molecule type" value="Genomic_DNA"/>
</dbReference>
<keyword evidence="3" id="KW-1185">Reference proteome</keyword>
<gene>
    <name evidence="2" type="ORF">GCM10009740_31570</name>
</gene>
<comment type="caution">
    <text evidence="2">The sequence shown here is derived from an EMBL/GenBank/DDBJ whole genome shotgun (WGS) entry which is preliminary data.</text>
</comment>